<dbReference type="InterPro" id="IPR017441">
    <property type="entry name" value="Protein_kinase_ATP_BS"/>
</dbReference>
<keyword evidence="4" id="KW-0175">Coiled coil</keyword>
<dbReference type="Pfam" id="PF00069">
    <property type="entry name" value="Pkinase"/>
    <property type="match status" value="1"/>
</dbReference>
<dbReference type="PROSITE" id="PS50011">
    <property type="entry name" value="PROTEIN_KINASE_DOM"/>
    <property type="match status" value="1"/>
</dbReference>
<dbReference type="Proteomes" id="UP001159427">
    <property type="component" value="Unassembled WGS sequence"/>
</dbReference>
<evidence type="ECO:0000256" key="3">
    <source>
        <dbReference type="PROSITE-ProRule" id="PRU10141"/>
    </source>
</evidence>
<accession>A0ABN8LSE0</accession>
<reference evidence="7 8" key="1">
    <citation type="submission" date="2022-05" db="EMBL/GenBank/DDBJ databases">
        <authorList>
            <consortium name="Genoscope - CEA"/>
            <person name="William W."/>
        </authorList>
    </citation>
    <scope>NUCLEOTIDE SEQUENCE [LARGE SCALE GENOMIC DNA]</scope>
</reference>
<dbReference type="PROSITE" id="PS00107">
    <property type="entry name" value="PROTEIN_KINASE_ATP"/>
    <property type="match status" value="1"/>
</dbReference>
<sequence length="519" mass="58530">MPRGWRETHKPETADSYRGRRRLPWRRDNSSLPSESAKVNETMKTGEFPMGVTPVVLNEAVEAFSSNQTESLTSNNYDTHYSTADNPQLETKGAQEIMDSGSNPSSLKANGFSCARNQGTSLTNASKPLSLFPFLGMPSTVGSIASITSPTSPSVPQWMQLVTNQDAERIMQDISSDGSSMQQLKDEFKRLKLEQSNWQKEQSDWFSQQECLNDELRQVHLAKEEAEQEICNLQRQLKAKDAHIHELETTLSTAQQALEEYRQKEPCDWMISRDEIHLTDKCLGVGGWGKVFLGRFRGCQVAVKQIHELILSPHNRRLFEREMNIAARCRHPCLLQFIGATNDEGSPLFVTELMEISLRGLLERRQLSEAEITAISLDVALALNYLHKSKPPIIHRDVSSANVLLWQQGDLWRGKVSDYGTANFMQQTMTVAPGAMIYSAPEALTSNQTVKIDVYSFGVLLCEMCTREMPDPNQRKEQVALVTNHVFRGLIRGCVQSDPEQRPNMEDIIEEAYSAHIIP</sequence>
<feature type="region of interest" description="Disordered" evidence="5">
    <location>
        <begin position="1"/>
        <end position="39"/>
    </location>
</feature>
<feature type="coiled-coil region" evidence="4">
    <location>
        <begin position="181"/>
        <end position="264"/>
    </location>
</feature>
<dbReference type="InterPro" id="IPR008266">
    <property type="entry name" value="Tyr_kinase_AS"/>
</dbReference>
<dbReference type="InterPro" id="IPR051681">
    <property type="entry name" value="Ser/Thr_Kinases-Pseudokinases"/>
</dbReference>
<feature type="region of interest" description="Disordered" evidence="5">
    <location>
        <begin position="67"/>
        <end position="86"/>
    </location>
</feature>
<evidence type="ECO:0000313" key="8">
    <source>
        <dbReference type="Proteomes" id="UP001159427"/>
    </source>
</evidence>
<feature type="compositionally biased region" description="Polar residues" evidence="5">
    <location>
        <begin position="30"/>
        <end position="39"/>
    </location>
</feature>
<dbReference type="InterPro" id="IPR011009">
    <property type="entry name" value="Kinase-like_dom_sf"/>
</dbReference>
<dbReference type="InterPro" id="IPR000719">
    <property type="entry name" value="Prot_kinase_dom"/>
</dbReference>
<evidence type="ECO:0000259" key="6">
    <source>
        <dbReference type="PROSITE" id="PS50011"/>
    </source>
</evidence>
<dbReference type="Gene3D" id="3.30.200.20">
    <property type="entry name" value="Phosphorylase Kinase, domain 1"/>
    <property type="match status" value="1"/>
</dbReference>
<feature type="binding site" evidence="3">
    <location>
        <position position="304"/>
    </location>
    <ligand>
        <name>ATP</name>
        <dbReference type="ChEBI" id="CHEBI:30616"/>
    </ligand>
</feature>
<evidence type="ECO:0000313" key="7">
    <source>
        <dbReference type="EMBL" id="CAH3020158.1"/>
    </source>
</evidence>
<feature type="compositionally biased region" description="Basic and acidic residues" evidence="5">
    <location>
        <begin position="1"/>
        <end position="18"/>
    </location>
</feature>
<dbReference type="PANTHER" id="PTHR44329:SF298">
    <property type="entry name" value="MIXED LINEAGE KINASE DOMAIN-LIKE PROTEIN"/>
    <property type="match status" value="1"/>
</dbReference>
<dbReference type="SUPFAM" id="SSF56112">
    <property type="entry name" value="Protein kinase-like (PK-like)"/>
    <property type="match status" value="1"/>
</dbReference>
<keyword evidence="1 3" id="KW-0547">Nucleotide-binding</keyword>
<name>A0ABN8LSE0_9CNID</name>
<feature type="domain" description="Protein kinase" evidence="6">
    <location>
        <begin position="277"/>
        <end position="514"/>
    </location>
</feature>
<keyword evidence="2 3" id="KW-0067">ATP-binding</keyword>
<evidence type="ECO:0000256" key="1">
    <source>
        <dbReference type="ARBA" id="ARBA00022741"/>
    </source>
</evidence>
<gene>
    <name evidence="7" type="ORF">PEVE_00005906</name>
</gene>
<comment type="caution">
    <text evidence="7">The sequence shown here is derived from an EMBL/GenBank/DDBJ whole genome shotgun (WGS) entry which is preliminary data.</text>
</comment>
<organism evidence="7 8">
    <name type="scientific">Porites evermanni</name>
    <dbReference type="NCBI Taxonomy" id="104178"/>
    <lineage>
        <taxon>Eukaryota</taxon>
        <taxon>Metazoa</taxon>
        <taxon>Cnidaria</taxon>
        <taxon>Anthozoa</taxon>
        <taxon>Hexacorallia</taxon>
        <taxon>Scleractinia</taxon>
        <taxon>Fungiina</taxon>
        <taxon>Poritidae</taxon>
        <taxon>Porites</taxon>
    </lineage>
</organism>
<protein>
    <recommendedName>
        <fullName evidence="6">Protein kinase domain-containing protein</fullName>
    </recommendedName>
</protein>
<evidence type="ECO:0000256" key="4">
    <source>
        <dbReference type="SAM" id="Coils"/>
    </source>
</evidence>
<proteinExistence type="predicted"/>
<dbReference type="PANTHER" id="PTHR44329">
    <property type="entry name" value="SERINE/THREONINE-PROTEIN KINASE TNNI3K-RELATED"/>
    <property type="match status" value="1"/>
</dbReference>
<evidence type="ECO:0000256" key="2">
    <source>
        <dbReference type="ARBA" id="ARBA00022840"/>
    </source>
</evidence>
<dbReference type="Gene3D" id="1.10.510.10">
    <property type="entry name" value="Transferase(Phosphotransferase) domain 1"/>
    <property type="match status" value="1"/>
</dbReference>
<dbReference type="PROSITE" id="PS00109">
    <property type="entry name" value="PROTEIN_KINASE_TYR"/>
    <property type="match status" value="1"/>
</dbReference>
<dbReference type="EMBL" id="CALNXI010000138">
    <property type="protein sequence ID" value="CAH3020158.1"/>
    <property type="molecule type" value="Genomic_DNA"/>
</dbReference>
<evidence type="ECO:0000256" key="5">
    <source>
        <dbReference type="SAM" id="MobiDB-lite"/>
    </source>
</evidence>
<keyword evidence="8" id="KW-1185">Reference proteome</keyword>